<dbReference type="InterPro" id="IPR001119">
    <property type="entry name" value="SLH_dom"/>
</dbReference>
<comment type="subcellular location">
    <subcellularLocation>
        <location evidence="1">Cell envelope</location>
    </subcellularLocation>
</comment>
<dbReference type="PANTHER" id="PTHR43308">
    <property type="entry name" value="OUTER MEMBRANE PROTEIN ALPHA-RELATED"/>
    <property type="match status" value="1"/>
</dbReference>
<dbReference type="InterPro" id="IPR011043">
    <property type="entry name" value="Gal_Oxase/kelch_b-propeller"/>
</dbReference>
<dbReference type="Proteomes" id="UP000190626">
    <property type="component" value="Unassembled WGS sequence"/>
</dbReference>
<comment type="caution">
    <text evidence="5">The sequence shown here is derived from an EMBL/GenBank/DDBJ whole genome shotgun (WGS) entry which is preliminary data.</text>
</comment>
<feature type="domain" description="SLH" evidence="4">
    <location>
        <begin position="1444"/>
        <end position="1507"/>
    </location>
</feature>
<dbReference type="Gene3D" id="2.120.10.80">
    <property type="entry name" value="Kelch-type beta propeller"/>
    <property type="match status" value="2"/>
</dbReference>
<dbReference type="SUPFAM" id="SSF50965">
    <property type="entry name" value="Galactose oxidase, central domain"/>
    <property type="match status" value="3"/>
</dbReference>
<dbReference type="InterPro" id="IPR036116">
    <property type="entry name" value="FN3_sf"/>
</dbReference>
<dbReference type="Gene3D" id="2.60.40.10">
    <property type="entry name" value="Immunoglobulins"/>
    <property type="match status" value="1"/>
</dbReference>
<sequence length="1625" mass="169016">MLIPFMGAGKAAHATSPTWAAVGQTVQPSNVQTFLKVGSTLYAGTGNFGNDVWSNTNGTWTQMEGSPSYVRTLLVDANGTLYAGVWGDGNNVWTYTTSDGWKQMPGSPSNVYSLIIDVNGAIYAGASNGSSNDVWTYTAVGGWTKMMGSPGDAQALTYINGTLYAGTGSNGVWANSNGSWTQISSGVSNPKYVASLVSVNGMLYAAGTLNGDNRSVWTYNNSNSTWTLINGAPARVKTLRYVSGTLYAGTASGSGSDDVWTYTTGGGWVKMTGAPGSVYALLDDNGTLYAGTQTGNKDVWTYSNGTWTQMGVLPGRTNILLSVNGTLYAGTDDNTNAVWAYTASGGWTQMSGSPGYVYALINVNGKLYAGTSNDDNDNDVWTYDTTAPTPAWTQMTSSHAPSNVYVLLNVGGTLYAGTNNGDHDIWTYDTAATTPEWTQMMASNMPSYVNALINVNGTLYAGTGMNDVWTYDMNATTPEWTQMTMSNVPISVHALLNVDGTLYAGTFNGSNDVWTYDSNATPPIWTQMTTSNTPGSVNALLNVNGSLYAGTDNDNNDIWSYSNGTWEQVSGSPNQINSLLWANGNLYAGGNNGVEQLIAPGAPENLQASSTTTTSTTLSWDAVAGAKGYYLYKDGGNTPIITVTSATYMVSRLAPNSSYTFAVSAFNAAGESAKSGAIPVQTLSTAATLTSTIGTVSSGSTANESITNIPYGTTLADLKAAITPAANATFEVYDADGTTVATALATGKKIIVTSQDGTTKVTYTVTVRVSTAATLTSTIGTISSGSTANESITNIPYGTTLTAFKAAITPAANATFEVYDADGTTVATALATGKKIIVTSQDGTTKVTYTVTVRVSTAATLTSTIGTVSTGGTANESITNIPYGTTLTAFKAAITPAANATFEVYDADGTTVATALATGEKVIVTAQDGTTKVTYTVAVIPAYTVMYNGNGATSGNAPTDSGSYAQGATISVYGNTGNLVKTGYTLAGWNTQADGNGTTYAAGATFSMETTNVTLYAKWTANPTANPTYTVTYNGNGNSGGSAPTDSDSYAQGVTISVYGNTGNLVKTGYTFVGWNTQADGNGTTYTTGTTFSMATANVTLYAKWTANPTANPTYTVTYNGNGNSGGSAPTDSDSYAQGVTISVYGNTGNLVKTGYTFVGWNTQADGNGTTYTTGTTFSMATANVTLYAKWTANPTANPTYTVTYNGNGNSGGSAPTDSSSYAQSVTVSVYDNTGNLVKTDYTFSGWNTAEDGSGTNYNAGTTFGMGTTNVTLYAKWTANNTGSTSSGGGGSSSSTSTSNIVTSTDGTLTLPVGKMGEVSLGDAVNISIPADASGKELKLTIEKVADTQKLLTKNDVLASPVFEILKNFPENFSKEITLTFTFDPKSMKKGQQPSVFYYDEAKKVWVKVGGKVNGNTITVKVNHFTKYAVFGEGQDSDSTADTKQAVNFSDISGHWAGAIIKQAVSAGIVSGYPDGMFKPDHTVTRAEFAVMLMNALKPQGDGSALSFTDKAKIGAWAQKSVAQAVYAGIITGYEDSTFRPDAEITRPEMAVMIAKALGQSVEATMATGFADDKDIPGWAKGAVAAMKKLGIIEGKGADEFAPVNKTTRAEAVTVLLKMLAQKSK</sequence>
<feature type="domain" description="SLH" evidence="4">
    <location>
        <begin position="1508"/>
        <end position="1568"/>
    </location>
</feature>
<dbReference type="SUPFAM" id="SSF49265">
    <property type="entry name" value="Fibronectin type III"/>
    <property type="match status" value="1"/>
</dbReference>
<dbReference type="PANTHER" id="PTHR43308:SF5">
    <property type="entry name" value="S-LAYER PROTEIN _ PEPTIDOGLYCAN ENDO-BETA-N-ACETYLGLUCOSAMINIDASE"/>
    <property type="match status" value="1"/>
</dbReference>
<gene>
    <name evidence="5" type="ORF">BC351_33205</name>
</gene>
<evidence type="ECO:0000256" key="1">
    <source>
        <dbReference type="ARBA" id="ARBA00004196"/>
    </source>
</evidence>
<feature type="domain" description="Fibronectin type-III" evidence="3">
    <location>
        <begin position="602"/>
        <end position="685"/>
    </location>
</feature>
<dbReference type="InterPro" id="IPR042229">
    <property type="entry name" value="Listeria/Bacterioides_rpt_sf"/>
</dbReference>
<keyword evidence="6" id="KW-1185">Reference proteome</keyword>
<dbReference type="Pfam" id="PF00041">
    <property type="entry name" value="fn3"/>
    <property type="match status" value="1"/>
</dbReference>
<accession>A0A1V4HF43</accession>
<dbReference type="EMBL" id="MBTG01000026">
    <property type="protein sequence ID" value="OPH52193.1"/>
    <property type="molecule type" value="Genomic_DNA"/>
</dbReference>
<dbReference type="SMART" id="SM00060">
    <property type="entry name" value="FN3"/>
    <property type="match status" value="1"/>
</dbReference>
<dbReference type="InterPro" id="IPR013783">
    <property type="entry name" value="Ig-like_fold"/>
</dbReference>
<dbReference type="Gene3D" id="2.60.40.4270">
    <property type="entry name" value="Listeria-Bacteroides repeat domain"/>
    <property type="match status" value="4"/>
</dbReference>
<evidence type="ECO:0008006" key="7">
    <source>
        <dbReference type="Google" id="ProtNLM"/>
    </source>
</evidence>
<dbReference type="InterPro" id="IPR051465">
    <property type="entry name" value="Cell_Envelope_Struct_Comp"/>
</dbReference>
<protein>
    <recommendedName>
        <fullName evidence="7">Fibronectin type-III domain-containing protein</fullName>
    </recommendedName>
</protein>
<evidence type="ECO:0000313" key="5">
    <source>
        <dbReference type="EMBL" id="OPH52193.1"/>
    </source>
</evidence>
<reference evidence="6" key="1">
    <citation type="submission" date="2016-07" db="EMBL/GenBank/DDBJ databases">
        <authorList>
            <person name="Florea S."/>
            <person name="Webb J.S."/>
            <person name="Jaromczyk J."/>
            <person name="Schardl C.L."/>
        </authorList>
    </citation>
    <scope>NUCLEOTIDE SEQUENCE [LARGE SCALE GENOMIC DNA]</scope>
    <source>
        <strain evidence="6">CY1</strain>
    </source>
</reference>
<organism evidence="5 6">
    <name type="scientific">Paenibacillus ferrarius</name>
    <dbReference type="NCBI Taxonomy" id="1469647"/>
    <lineage>
        <taxon>Bacteria</taxon>
        <taxon>Bacillati</taxon>
        <taxon>Bacillota</taxon>
        <taxon>Bacilli</taxon>
        <taxon>Bacillales</taxon>
        <taxon>Paenibacillaceae</taxon>
        <taxon>Paenibacillus</taxon>
    </lineage>
</organism>
<dbReference type="Pfam" id="PF00395">
    <property type="entry name" value="SLH"/>
    <property type="match status" value="3"/>
</dbReference>
<feature type="domain" description="SLH" evidence="4">
    <location>
        <begin position="1570"/>
        <end position="1625"/>
    </location>
</feature>
<dbReference type="GO" id="GO:0030313">
    <property type="term" value="C:cell envelope"/>
    <property type="evidence" value="ECO:0007669"/>
    <property type="project" value="UniProtKB-SubCell"/>
</dbReference>
<dbReference type="STRING" id="1469647.BC351_33205"/>
<dbReference type="InterPro" id="IPR003961">
    <property type="entry name" value="FN3_dom"/>
</dbReference>
<dbReference type="Gene3D" id="2.60.220.30">
    <property type="match status" value="1"/>
</dbReference>
<dbReference type="PROSITE" id="PS51272">
    <property type="entry name" value="SLH"/>
    <property type="match status" value="3"/>
</dbReference>
<evidence type="ECO:0000259" key="3">
    <source>
        <dbReference type="PROSITE" id="PS50853"/>
    </source>
</evidence>
<dbReference type="PROSITE" id="PS50853">
    <property type="entry name" value="FN3"/>
    <property type="match status" value="1"/>
</dbReference>
<proteinExistence type="predicted"/>
<name>A0A1V4HF43_9BACL</name>
<feature type="region of interest" description="Disordered" evidence="2">
    <location>
        <begin position="1284"/>
        <end position="1303"/>
    </location>
</feature>
<dbReference type="NCBIfam" id="TIGR02543">
    <property type="entry name" value="List_Bact_rpt"/>
    <property type="match status" value="3"/>
</dbReference>
<dbReference type="CDD" id="cd00063">
    <property type="entry name" value="FN3"/>
    <property type="match status" value="1"/>
</dbReference>
<evidence type="ECO:0000313" key="6">
    <source>
        <dbReference type="Proteomes" id="UP000190626"/>
    </source>
</evidence>
<evidence type="ECO:0000256" key="2">
    <source>
        <dbReference type="SAM" id="MobiDB-lite"/>
    </source>
</evidence>
<evidence type="ECO:0000259" key="4">
    <source>
        <dbReference type="PROSITE" id="PS51272"/>
    </source>
</evidence>
<dbReference type="InterPro" id="IPR013378">
    <property type="entry name" value="InlB-like_B-rpt"/>
</dbReference>
<dbReference type="Pfam" id="PF09479">
    <property type="entry name" value="Flg_new"/>
    <property type="match status" value="4"/>
</dbReference>
<dbReference type="InterPro" id="IPR015915">
    <property type="entry name" value="Kelch-typ_b-propeller"/>
</dbReference>